<dbReference type="GO" id="GO:0005524">
    <property type="term" value="F:ATP binding"/>
    <property type="evidence" value="ECO:0007669"/>
    <property type="project" value="UniProtKB-KW"/>
</dbReference>
<evidence type="ECO:0000256" key="5">
    <source>
        <dbReference type="ARBA" id="ARBA00023098"/>
    </source>
</evidence>
<dbReference type="SMART" id="SM00312">
    <property type="entry name" value="PX"/>
    <property type="match status" value="1"/>
</dbReference>
<dbReference type="CDD" id="cd06884">
    <property type="entry name" value="PX_PI3K_C2_68D"/>
    <property type="match status" value="1"/>
</dbReference>
<keyword evidence="2" id="KW-0547">Nucleotide-binding</keyword>
<dbReference type="GO" id="GO:0005737">
    <property type="term" value="C:cytoplasm"/>
    <property type="evidence" value="ECO:0007669"/>
    <property type="project" value="TreeGrafter"/>
</dbReference>
<dbReference type="InterPro" id="IPR000403">
    <property type="entry name" value="PI3/4_kinase_cat_dom"/>
</dbReference>
<feature type="compositionally biased region" description="Pro residues" evidence="10">
    <location>
        <begin position="261"/>
        <end position="280"/>
    </location>
</feature>
<gene>
    <name evidence="17" type="ORF">ACAOBT_LOCUS651</name>
</gene>
<evidence type="ECO:0000256" key="10">
    <source>
        <dbReference type="SAM" id="MobiDB-lite"/>
    </source>
</evidence>
<dbReference type="Pfam" id="PF00792">
    <property type="entry name" value="PI3K_C2"/>
    <property type="match status" value="1"/>
</dbReference>
<evidence type="ECO:0000256" key="6">
    <source>
        <dbReference type="ARBA" id="ARBA00023985"/>
    </source>
</evidence>
<evidence type="ECO:0000256" key="3">
    <source>
        <dbReference type="ARBA" id="ARBA00022777"/>
    </source>
</evidence>
<dbReference type="FunFam" id="3.30.1010.10:FF:000001">
    <property type="entry name" value="Phosphatidylinositol 4-phosphate 3-kinase C2 domain-containing subunit beta"/>
    <property type="match status" value="1"/>
</dbReference>
<dbReference type="PROSITE" id="PS50290">
    <property type="entry name" value="PI3_4_KINASE_3"/>
    <property type="match status" value="1"/>
</dbReference>
<organism evidence="17 18">
    <name type="scientific">Acanthoscelides obtectus</name>
    <name type="common">Bean weevil</name>
    <name type="synonym">Bruchus obtectus</name>
    <dbReference type="NCBI Taxonomy" id="200917"/>
    <lineage>
        <taxon>Eukaryota</taxon>
        <taxon>Metazoa</taxon>
        <taxon>Ecdysozoa</taxon>
        <taxon>Arthropoda</taxon>
        <taxon>Hexapoda</taxon>
        <taxon>Insecta</taxon>
        <taxon>Pterygota</taxon>
        <taxon>Neoptera</taxon>
        <taxon>Endopterygota</taxon>
        <taxon>Coleoptera</taxon>
        <taxon>Polyphaga</taxon>
        <taxon>Cucujiformia</taxon>
        <taxon>Chrysomeloidea</taxon>
        <taxon>Chrysomelidae</taxon>
        <taxon>Bruchinae</taxon>
        <taxon>Bruchini</taxon>
        <taxon>Acanthoscelides</taxon>
    </lineage>
</organism>
<proteinExistence type="inferred from homology"/>
<dbReference type="Pfam" id="PF00794">
    <property type="entry name" value="PI3K_rbd"/>
    <property type="match status" value="1"/>
</dbReference>
<dbReference type="CDD" id="cd04012">
    <property type="entry name" value="C2A_PI3K_class_II"/>
    <property type="match status" value="1"/>
</dbReference>
<dbReference type="InterPro" id="IPR000008">
    <property type="entry name" value="C2_dom"/>
</dbReference>
<keyword evidence="4" id="KW-0067">ATP-binding</keyword>
<comment type="similarity">
    <text evidence="8">Belongs to the PI3/PI4-kinase family.</text>
</comment>
<feature type="compositionally biased region" description="Low complexity" evidence="10">
    <location>
        <begin position="41"/>
        <end position="54"/>
    </location>
</feature>
<dbReference type="InterPro" id="IPR000341">
    <property type="entry name" value="PI3K_Ras-bd_dom"/>
</dbReference>
<dbReference type="Pfam" id="PF00787">
    <property type="entry name" value="PX"/>
    <property type="match status" value="1"/>
</dbReference>
<feature type="compositionally biased region" description="Polar residues" evidence="10">
    <location>
        <begin position="55"/>
        <end position="64"/>
    </location>
</feature>
<reference evidence="17" key="1">
    <citation type="submission" date="2022-03" db="EMBL/GenBank/DDBJ databases">
        <authorList>
            <person name="Sayadi A."/>
        </authorList>
    </citation>
    <scope>NUCLEOTIDE SEQUENCE</scope>
</reference>
<dbReference type="SMART" id="SM00144">
    <property type="entry name" value="PI3K_rbd"/>
    <property type="match status" value="1"/>
</dbReference>
<dbReference type="Proteomes" id="UP001152888">
    <property type="component" value="Unassembled WGS sequence"/>
</dbReference>
<evidence type="ECO:0000259" key="16">
    <source>
        <dbReference type="PROSITE" id="PS51547"/>
    </source>
</evidence>
<name>A0A9P0JI47_ACAOB</name>
<dbReference type="Gene3D" id="3.30.1010.10">
    <property type="entry name" value="Phosphatidylinositol 3-kinase Catalytic Subunit, Chain A, domain 4"/>
    <property type="match status" value="1"/>
</dbReference>
<protein>
    <recommendedName>
        <fullName evidence="19">Phosphatidylinositol-4-phosphate 3-kinase</fullName>
    </recommendedName>
</protein>
<keyword evidence="1" id="KW-0808">Transferase</keyword>
<dbReference type="PROSITE" id="PS50004">
    <property type="entry name" value="C2"/>
    <property type="match status" value="1"/>
</dbReference>
<feature type="compositionally biased region" description="Polar residues" evidence="10">
    <location>
        <begin position="245"/>
        <end position="257"/>
    </location>
</feature>
<evidence type="ECO:0000256" key="7">
    <source>
        <dbReference type="ARBA" id="ARBA00029297"/>
    </source>
</evidence>
<feature type="region of interest" description="Disordered" evidence="10">
    <location>
        <begin position="239"/>
        <end position="315"/>
    </location>
</feature>
<dbReference type="PANTHER" id="PTHR10048">
    <property type="entry name" value="PHOSPHATIDYLINOSITOL KINASE"/>
    <property type="match status" value="1"/>
</dbReference>
<dbReference type="SMART" id="SM00239">
    <property type="entry name" value="C2"/>
    <property type="match status" value="1"/>
</dbReference>
<feature type="compositionally biased region" description="Polar residues" evidence="10">
    <location>
        <begin position="100"/>
        <end position="109"/>
    </location>
</feature>
<evidence type="ECO:0000313" key="18">
    <source>
        <dbReference type="Proteomes" id="UP001152888"/>
    </source>
</evidence>
<dbReference type="FunFam" id="3.30.1520.10:FF:000006">
    <property type="entry name" value="Phosphatidylinositol 4-phosphate 3-kinase C2 domain-containing subunit alpha"/>
    <property type="match status" value="1"/>
</dbReference>
<evidence type="ECO:0000259" key="12">
    <source>
        <dbReference type="PROSITE" id="PS50195"/>
    </source>
</evidence>
<feature type="domain" description="PI3K-RBD" evidence="15">
    <location>
        <begin position="485"/>
        <end position="573"/>
    </location>
</feature>
<keyword evidence="3" id="KW-0418">Kinase</keyword>
<dbReference type="CDD" id="cd05166">
    <property type="entry name" value="PI3Kc_II"/>
    <property type="match status" value="1"/>
</dbReference>
<dbReference type="Pfam" id="PF00454">
    <property type="entry name" value="PI3_PI4_kinase"/>
    <property type="match status" value="1"/>
</dbReference>
<keyword evidence="18" id="KW-1185">Reference proteome</keyword>
<dbReference type="GO" id="GO:0016477">
    <property type="term" value="P:cell migration"/>
    <property type="evidence" value="ECO:0007669"/>
    <property type="project" value="TreeGrafter"/>
</dbReference>
<dbReference type="GO" id="GO:0048015">
    <property type="term" value="P:phosphatidylinositol-mediated signaling"/>
    <property type="evidence" value="ECO:0007669"/>
    <property type="project" value="TreeGrafter"/>
</dbReference>
<evidence type="ECO:0000259" key="14">
    <source>
        <dbReference type="PROSITE" id="PS51545"/>
    </source>
</evidence>
<dbReference type="SUPFAM" id="SSF64268">
    <property type="entry name" value="PX domain"/>
    <property type="match status" value="1"/>
</dbReference>
<feature type="domain" description="PI3K/PI4K catalytic" evidence="13">
    <location>
        <begin position="1188"/>
        <end position="1461"/>
    </location>
</feature>
<evidence type="ECO:0000259" key="11">
    <source>
        <dbReference type="PROSITE" id="PS50004"/>
    </source>
</evidence>
<evidence type="ECO:0000313" key="17">
    <source>
        <dbReference type="EMBL" id="CAH1954619.1"/>
    </source>
</evidence>
<feature type="domain" description="C2" evidence="11">
    <location>
        <begin position="1635"/>
        <end position="1754"/>
    </location>
</feature>
<dbReference type="GO" id="GO:0035005">
    <property type="term" value="F:1-phosphatidylinositol-4-phosphate 3-kinase activity"/>
    <property type="evidence" value="ECO:0007669"/>
    <property type="project" value="UniProtKB-EC"/>
</dbReference>
<comment type="caution">
    <text evidence="17">The sequence shown here is derived from an EMBL/GenBank/DDBJ whole genome shotgun (WGS) entry which is preliminary data.</text>
</comment>
<feature type="region of interest" description="Disordered" evidence="10">
    <location>
        <begin position="35"/>
        <end position="122"/>
    </location>
</feature>
<keyword evidence="5" id="KW-0443">Lipid metabolism</keyword>
<dbReference type="GO" id="GO:0005886">
    <property type="term" value="C:plasma membrane"/>
    <property type="evidence" value="ECO:0007669"/>
    <property type="project" value="TreeGrafter"/>
</dbReference>
<dbReference type="Gene3D" id="3.30.1520.10">
    <property type="entry name" value="Phox-like domain"/>
    <property type="match status" value="1"/>
</dbReference>
<dbReference type="GO" id="GO:0016303">
    <property type="term" value="F:1-phosphatidylinositol-3-kinase activity"/>
    <property type="evidence" value="ECO:0007669"/>
    <property type="project" value="UniProtKB-EC"/>
</dbReference>
<dbReference type="InterPro" id="IPR029071">
    <property type="entry name" value="Ubiquitin-like_domsf"/>
</dbReference>
<sequence length="1761" mass="200008">MADYEKQFQEDLERAQALSLESLALEQFKTKRMQELNRSATTVSVTGKTRTTTVARASSMTETDSFVKYDRQTSKSRPRPGGAQNSGNASNPLIAPPPSSQRKTSMTDSETPDLISFSSPPPAVNTTTNSIIEFCNQQSYNNSQLQPVVQSPLFHSAAVPQHPSQFKLWPQMPVNTTLSTPYPQVGQLYSQAALYRPPGLTLNMSGIRSAPMMSPVTMNSPIGGGGLVGGVPPALFKPPPISGINAGTTGSTGNSVCQTPPQTPPALPPKNQPRPPPPVIGPKSSSVSSGPKSTVSSRSFSKNSTKSSNKKSSSSVIPNLIDFAQSDDKINVRVSILQEFDPLSDTFSSSASSRTISPDCSVDDSISICNSVYEEYDPYDFIYSGSGNNSVSDPIYATVNKSDNAPMSPVPPRISTIDRRSSKSFKRNLLNIIEEVQDRSLIKDPELKAFYNMVHNVRKQYRYNDPDTNMGLVISPMVNFAYNEGLSIKLQVHPNFEGADFNKPISFTCDVNSSVEHVTLQLTYGLDAPTNCQYTLKVWGCNEYLVPTTFLSDYEYVHDCIKLDEDVVLILIPDSKKDKSFARTAQDDNDDGTMKFDNIVPDDMVFRITYEKLNILLETVENEMRKLEEAALQMFRNNSPGSLQSLNVIQSVKYIVNLMADLCTLDIMQTIEALEKSCRDFIPSRDICFSEMIANNCNKIRFAIQNLIEMYCQAYAVDFEVKSQPSNEATRYVHDILDSVVIRVCAIYRPSAVWEHEEYVIAAHIYHGTKKIGRSNRTQPSKKIERDKYWPARIVFDTWLDFEDVPINSLARESRLVLQVFGRSLTTVETDESKSSSDPVYKEEEIGWAAVQFFNYESIMTQGSLLLSLWPKEQNYANDHIYGPAPPMRSHPDPNHPMIGVEIAAPPKVQFPSISPEIYSNVTKGDFDSLDNETQQLLVDACEQDMLYRFPPEIREILWEKRHYLYHLPQALPKVLLAAHSWEYMQLPDLHGMLHAWTRLRPIQALELLLPVYPDLEVRKLAVRWIRGLTNDELVDYLPQLVVGLRHETYENSPLAQFLLDRALRSPRFAHYLFWLLCHSLPGETPQNCSMETKSKEETTITEVRHHRRLKLMLRALLAIVGNSLGDCFLSQQSLVKKLNDIAEDVQKTKESHRLTILHNVLNQIHKDLQECPTSLPLSPTLRVKGIDVQSCSYFPSNTLPLKINFIMEDSSIRPAIYKVGDDLQQDMLTLQMIRLMDKLWLTKGLDLKMVAFTCVPTSKKRGMIEMVTKAETLRKIQVSHGLTGSFKDKPIAEWLAKHNPSELEYARAVQNFTASCAGYCVITYILGICDRHNDNIMLKTSGHLFHIDFGKFLGDAQMFGNFKRDRAPFVLTSDMAYVINGGDRPTEKFHQFVDLCCQAFNIIRQHRNLFLFLITSSGICRITPESIGYMHNALLPELSNPEAAAYFTRLIEESLKTRFTQFNFFLHNLAQLKFSADDTEGSLLSFVPKTYSMATDGQLVHVEVVNYRKRYDPDKYYVYILRVYRKDQKQPMEIQRTYKEFCELHQKLCIYFPLAKLHSLSTGLHMGRSNIKQVAQKRFHEISLFIKSLFLCAPEIAHSDLVYTFFHPLLRDQQLPDDYSKKVKDREPQTSGRLMGQLKLSLLYRKGVFSVMVQHARGLPRLANGQEPSTYVKVYLQPDHQKSTKRKTKVVRRNCHPSFMEMLEYRMCLEIIKTRYLRATVWNYDALQENEFMGGVELDLAPLDLSEEISEWYSLVNLSR</sequence>
<dbReference type="InterPro" id="IPR001263">
    <property type="entry name" value="PI3K_accessory_dom"/>
</dbReference>
<dbReference type="Gene3D" id="2.60.40.150">
    <property type="entry name" value="C2 domain"/>
    <property type="match status" value="2"/>
</dbReference>
<dbReference type="InterPro" id="IPR016024">
    <property type="entry name" value="ARM-type_fold"/>
</dbReference>
<keyword evidence="9" id="KW-0175">Coiled coil</keyword>
<dbReference type="GO" id="GO:0005942">
    <property type="term" value="C:phosphatidylinositol 3-kinase complex"/>
    <property type="evidence" value="ECO:0007669"/>
    <property type="project" value="TreeGrafter"/>
</dbReference>
<dbReference type="PROSITE" id="PS51545">
    <property type="entry name" value="PIK_HELICAL"/>
    <property type="match status" value="1"/>
</dbReference>
<dbReference type="InterPro" id="IPR001683">
    <property type="entry name" value="PX_dom"/>
</dbReference>
<dbReference type="SMART" id="SM00146">
    <property type="entry name" value="PI3Kc"/>
    <property type="match status" value="1"/>
</dbReference>
<evidence type="ECO:0000256" key="4">
    <source>
        <dbReference type="ARBA" id="ARBA00022840"/>
    </source>
</evidence>
<dbReference type="InterPro" id="IPR036871">
    <property type="entry name" value="PX_dom_sf"/>
</dbReference>
<dbReference type="InterPro" id="IPR035892">
    <property type="entry name" value="C2_domain_sf"/>
</dbReference>
<dbReference type="GO" id="GO:0035091">
    <property type="term" value="F:phosphatidylinositol binding"/>
    <property type="evidence" value="ECO:0007669"/>
    <property type="project" value="InterPro"/>
</dbReference>
<dbReference type="SUPFAM" id="SSF54236">
    <property type="entry name" value="Ubiquitin-like"/>
    <property type="match status" value="1"/>
</dbReference>
<comment type="catalytic activity">
    <reaction evidence="6">
        <text>a 1,2-diacyl-sn-glycero-3-phospho-(1D-myo-inositol) + ATP = a 1,2-diacyl-sn-glycero-3-phospho-(1D-myo-inositol-3-phosphate) + ADP + H(+)</text>
        <dbReference type="Rhea" id="RHEA:12709"/>
        <dbReference type="ChEBI" id="CHEBI:15378"/>
        <dbReference type="ChEBI" id="CHEBI:30616"/>
        <dbReference type="ChEBI" id="CHEBI:57880"/>
        <dbReference type="ChEBI" id="CHEBI:58088"/>
        <dbReference type="ChEBI" id="CHEBI:456216"/>
        <dbReference type="EC" id="2.7.1.137"/>
    </reaction>
    <physiologicalReaction direction="left-to-right" evidence="6">
        <dbReference type="Rhea" id="RHEA:12710"/>
    </physiologicalReaction>
</comment>
<feature type="compositionally biased region" description="Low complexity" evidence="10">
    <location>
        <begin position="281"/>
        <end position="315"/>
    </location>
</feature>
<dbReference type="Gene3D" id="1.10.1070.11">
    <property type="entry name" value="Phosphatidylinositol 3-/4-kinase, catalytic domain"/>
    <property type="match status" value="1"/>
</dbReference>
<feature type="domain" description="PIK helical" evidence="14">
    <location>
        <begin position="924"/>
        <end position="1103"/>
    </location>
</feature>
<dbReference type="InterPro" id="IPR036940">
    <property type="entry name" value="PI3/4_kinase_cat_sf"/>
</dbReference>
<feature type="domain" description="PX" evidence="12">
    <location>
        <begin position="1498"/>
        <end position="1614"/>
    </location>
</feature>
<dbReference type="Gene3D" id="1.25.40.70">
    <property type="entry name" value="Phosphatidylinositol 3-kinase, accessory domain (PIK)"/>
    <property type="match status" value="1"/>
</dbReference>
<evidence type="ECO:0000256" key="2">
    <source>
        <dbReference type="ARBA" id="ARBA00022741"/>
    </source>
</evidence>
<evidence type="ECO:0000259" key="15">
    <source>
        <dbReference type="PROSITE" id="PS51546"/>
    </source>
</evidence>
<dbReference type="PROSITE" id="PS50195">
    <property type="entry name" value="PX"/>
    <property type="match status" value="1"/>
</dbReference>
<feature type="coiled-coil region" evidence="9">
    <location>
        <begin position="610"/>
        <end position="637"/>
    </location>
</feature>
<dbReference type="SMART" id="SM00145">
    <property type="entry name" value="PI3Ka"/>
    <property type="match status" value="1"/>
</dbReference>
<dbReference type="FunFam" id="1.25.40.70:FF:000014">
    <property type="entry name" value="Phosphatidylinositol-4-phosphate 3-kinase C2 domain-containing subunit beta"/>
    <property type="match status" value="1"/>
</dbReference>
<dbReference type="GO" id="GO:0043491">
    <property type="term" value="P:phosphatidylinositol 3-kinase/protein kinase B signal transduction"/>
    <property type="evidence" value="ECO:0007669"/>
    <property type="project" value="TreeGrafter"/>
</dbReference>
<dbReference type="Gene3D" id="3.10.20.90">
    <property type="entry name" value="Phosphatidylinositol 3-kinase Catalytic Subunit, Chain A, domain 1"/>
    <property type="match status" value="1"/>
</dbReference>
<dbReference type="InterPro" id="IPR015433">
    <property type="entry name" value="PI3/4_kinase"/>
</dbReference>
<dbReference type="CDD" id="cd08381">
    <property type="entry name" value="C2B_PI3K_class_II"/>
    <property type="match status" value="1"/>
</dbReference>
<dbReference type="SUPFAM" id="SSF48371">
    <property type="entry name" value="ARM repeat"/>
    <property type="match status" value="1"/>
</dbReference>
<dbReference type="FunFam" id="1.10.1070.11:FF:000001">
    <property type="entry name" value="Phosphatidylinositol 4,5-bisphosphate 3-kinase catalytic subunit"/>
    <property type="match status" value="1"/>
</dbReference>
<dbReference type="PROSITE" id="PS00916">
    <property type="entry name" value="PI3_4_KINASE_2"/>
    <property type="match status" value="1"/>
</dbReference>
<dbReference type="SUPFAM" id="SSF56112">
    <property type="entry name" value="Protein kinase-like (PK-like)"/>
    <property type="match status" value="1"/>
</dbReference>
<dbReference type="PANTHER" id="PTHR10048:SF14">
    <property type="entry name" value="LD28067P"/>
    <property type="match status" value="1"/>
</dbReference>
<dbReference type="OrthoDB" id="67688at2759"/>
<dbReference type="SUPFAM" id="SSF49562">
    <property type="entry name" value="C2 domain (Calcium/lipid-binding domain, CaLB)"/>
    <property type="match status" value="2"/>
</dbReference>
<feature type="domain" description="C2 PI3K-type" evidence="16">
    <location>
        <begin position="736"/>
        <end position="912"/>
    </location>
</feature>
<comment type="catalytic activity">
    <reaction evidence="7">
        <text>a 1,2-diacyl-sn-glycero-3-phospho-(1D-myo-inositol 4-phosphate) + ATP = a 1,2-diacyl-sn-glycero-3-phospho-(1D-myo-inositol-3,4-bisphosphate) + ADP + H(+)</text>
        <dbReference type="Rhea" id="RHEA:18373"/>
        <dbReference type="ChEBI" id="CHEBI:15378"/>
        <dbReference type="ChEBI" id="CHEBI:30616"/>
        <dbReference type="ChEBI" id="CHEBI:57658"/>
        <dbReference type="ChEBI" id="CHEBI:58178"/>
        <dbReference type="ChEBI" id="CHEBI:456216"/>
        <dbReference type="EC" id="2.7.1.154"/>
    </reaction>
    <physiologicalReaction direction="left-to-right" evidence="7">
        <dbReference type="Rhea" id="RHEA:18374"/>
    </physiologicalReaction>
</comment>
<evidence type="ECO:0008006" key="19">
    <source>
        <dbReference type="Google" id="ProtNLM"/>
    </source>
</evidence>
<dbReference type="PROSITE" id="PS51547">
    <property type="entry name" value="C2_PI3K"/>
    <property type="match status" value="1"/>
</dbReference>
<dbReference type="InterPro" id="IPR002420">
    <property type="entry name" value="PI3K-type_C2_dom"/>
</dbReference>
<dbReference type="InterPro" id="IPR018936">
    <property type="entry name" value="PI3/4_kinase_CS"/>
</dbReference>
<evidence type="ECO:0000256" key="8">
    <source>
        <dbReference type="PROSITE-ProRule" id="PRU00880"/>
    </source>
</evidence>
<dbReference type="Pfam" id="PF00168">
    <property type="entry name" value="C2"/>
    <property type="match status" value="1"/>
</dbReference>
<dbReference type="EMBL" id="CAKOFQ010006655">
    <property type="protein sequence ID" value="CAH1954619.1"/>
    <property type="molecule type" value="Genomic_DNA"/>
</dbReference>
<dbReference type="Pfam" id="PF00613">
    <property type="entry name" value="PI3Ka"/>
    <property type="match status" value="1"/>
</dbReference>
<dbReference type="InterPro" id="IPR011009">
    <property type="entry name" value="Kinase-like_dom_sf"/>
</dbReference>
<dbReference type="PROSITE" id="PS51546">
    <property type="entry name" value="PI3K_RBD"/>
    <property type="match status" value="1"/>
</dbReference>
<evidence type="ECO:0000259" key="13">
    <source>
        <dbReference type="PROSITE" id="PS50290"/>
    </source>
</evidence>
<accession>A0A9P0JI47</accession>
<evidence type="ECO:0000256" key="9">
    <source>
        <dbReference type="SAM" id="Coils"/>
    </source>
</evidence>
<dbReference type="InterPro" id="IPR042236">
    <property type="entry name" value="PI3K_accessory_sf"/>
</dbReference>
<evidence type="ECO:0000256" key="1">
    <source>
        <dbReference type="ARBA" id="ARBA00022679"/>
    </source>
</evidence>